<dbReference type="EMBL" id="JAGQDD010000028">
    <property type="protein sequence ID" value="MBQ0933405.1"/>
    <property type="molecule type" value="Genomic_DNA"/>
</dbReference>
<dbReference type="Gene3D" id="3.40.50.200">
    <property type="entry name" value="Peptidase S8/S53 domain"/>
    <property type="match status" value="1"/>
</dbReference>
<protein>
    <submittedName>
        <fullName evidence="14">S8 family peptidase</fullName>
    </submittedName>
</protein>
<dbReference type="FunFam" id="3.40.50.200:FF:000022">
    <property type="entry name" value="Extracellular protease"/>
    <property type="match status" value="1"/>
</dbReference>
<dbReference type="PROSITE" id="PS00138">
    <property type="entry name" value="SUBTILASE_SER"/>
    <property type="match status" value="1"/>
</dbReference>
<evidence type="ECO:0000313" key="14">
    <source>
        <dbReference type="EMBL" id="MBQ0933405.1"/>
    </source>
</evidence>
<dbReference type="Pfam" id="PF00082">
    <property type="entry name" value="Peptidase_S8"/>
    <property type="match status" value="1"/>
</dbReference>
<keyword evidence="15" id="KW-1185">Reference proteome</keyword>
<dbReference type="InterPro" id="IPR023828">
    <property type="entry name" value="Peptidase_S8_Ser-AS"/>
</dbReference>
<dbReference type="InterPro" id="IPR036852">
    <property type="entry name" value="Peptidase_S8/S53_dom_sf"/>
</dbReference>
<feature type="active site" description="Charge relay system" evidence="9 10">
    <location>
        <position position="387"/>
    </location>
</feature>
<dbReference type="SUPFAM" id="SSF52743">
    <property type="entry name" value="Subtilisin-like"/>
    <property type="match status" value="1"/>
</dbReference>
<dbReference type="PROSITE" id="PS51892">
    <property type="entry name" value="SUBTILASE"/>
    <property type="match status" value="1"/>
</dbReference>
<feature type="domain" description="Peptidase S8/S53" evidence="13">
    <location>
        <begin position="148"/>
        <end position="433"/>
    </location>
</feature>
<dbReference type="InterPro" id="IPR034176">
    <property type="entry name" value="Peptidases_S8_13"/>
</dbReference>
<evidence type="ECO:0000256" key="2">
    <source>
        <dbReference type="ARBA" id="ARBA00011073"/>
    </source>
</evidence>
<dbReference type="PROSITE" id="PS00137">
    <property type="entry name" value="SUBTILASE_HIS"/>
    <property type="match status" value="1"/>
</dbReference>
<evidence type="ECO:0000256" key="11">
    <source>
        <dbReference type="SAM" id="MobiDB-lite"/>
    </source>
</evidence>
<feature type="active site" description="Charge relay system" evidence="9 10">
    <location>
        <position position="207"/>
    </location>
</feature>
<dbReference type="InterPro" id="IPR050131">
    <property type="entry name" value="Peptidase_S8_subtilisin-like"/>
</dbReference>
<evidence type="ECO:0000256" key="3">
    <source>
        <dbReference type="ARBA" id="ARBA00022525"/>
    </source>
</evidence>
<comment type="caution">
    <text evidence="14">The sequence shown here is derived from an EMBL/GenBank/DDBJ whole genome shotgun (WGS) entry which is preliminary data.</text>
</comment>
<feature type="active site" description="Charge relay system" evidence="9 10">
    <location>
        <position position="157"/>
    </location>
</feature>
<keyword evidence="4 10" id="KW-0645">Protease</keyword>
<comment type="similarity">
    <text evidence="2 10">Belongs to the peptidase S8 family.</text>
</comment>
<evidence type="ECO:0000256" key="12">
    <source>
        <dbReference type="SAM" id="SignalP"/>
    </source>
</evidence>
<dbReference type="PANTHER" id="PTHR43806:SF11">
    <property type="entry name" value="CEREVISIN-RELATED"/>
    <property type="match status" value="1"/>
</dbReference>
<dbReference type="InterPro" id="IPR022398">
    <property type="entry name" value="Peptidase_S8_His-AS"/>
</dbReference>
<dbReference type="GO" id="GO:0005576">
    <property type="term" value="C:extracellular region"/>
    <property type="evidence" value="ECO:0007669"/>
    <property type="project" value="UniProtKB-SubCell"/>
</dbReference>
<gene>
    <name evidence="14" type="ORF">KAK03_23265</name>
</gene>
<feature type="region of interest" description="Disordered" evidence="11">
    <location>
        <begin position="181"/>
        <end position="202"/>
    </location>
</feature>
<organism evidence="14 15">
    <name type="scientific">Ideonella alba</name>
    <dbReference type="NCBI Taxonomy" id="2824118"/>
    <lineage>
        <taxon>Bacteria</taxon>
        <taxon>Pseudomonadati</taxon>
        <taxon>Pseudomonadota</taxon>
        <taxon>Betaproteobacteria</taxon>
        <taxon>Burkholderiales</taxon>
        <taxon>Sphaerotilaceae</taxon>
        <taxon>Ideonella</taxon>
    </lineage>
</organism>
<evidence type="ECO:0000256" key="10">
    <source>
        <dbReference type="PROSITE-ProRule" id="PRU01240"/>
    </source>
</evidence>
<dbReference type="Proteomes" id="UP000676246">
    <property type="component" value="Unassembled WGS sequence"/>
</dbReference>
<dbReference type="CDD" id="cd07496">
    <property type="entry name" value="Peptidases_S8_13"/>
    <property type="match status" value="1"/>
</dbReference>
<feature type="signal peptide" evidence="12">
    <location>
        <begin position="1"/>
        <end position="23"/>
    </location>
</feature>
<keyword evidence="8" id="KW-0865">Zymogen</keyword>
<dbReference type="InterPro" id="IPR000209">
    <property type="entry name" value="Peptidase_S8/S53_dom"/>
</dbReference>
<dbReference type="GO" id="GO:0004420">
    <property type="term" value="F:hydroxymethylglutaryl-CoA reductase (NADPH) activity"/>
    <property type="evidence" value="ECO:0007669"/>
    <property type="project" value="InterPro"/>
</dbReference>
<reference evidence="14 15" key="1">
    <citation type="submission" date="2021-04" db="EMBL/GenBank/DDBJ databases">
        <title>The genome sequence of Ideonella sp. 3Y2.</title>
        <authorList>
            <person name="Liu Y."/>
        </authorList>
    </citation>
    <scope>NUCLEOTIDE SEQUENCE [LARGE SCALE GENOMIC DNA]</scope>
    <source>
        <strain evidence="14 15">3Y2</strain>
    </source>
</reference>
<evidence type="ECO:0000256" key="9">
    <source>
        <dbReference type="PIRSR" id="PIRSR615500-1"/>
    </source>
</evidence>
<evidence type="ECO:0000256" key="7">
    <source>
        <dbReference type="ARBA" id="ARBA00022825"/>
    </source>
</evidence>
<evidence type="ECO:0000256" key="4">
    <source>
        <dbReference type="ARBA" id="ARBA00022670"/>
    </source>
</evidence>
<feature type="chain" id="PRO_5036852969" evidence="12">
    <location>
        <begin position="24"/>
        <end position="444"/>
    </location>
</feature>
<keyword evidence="3" id="KW-0964">Secreted</keyword>
<dbReference type="InterPro" id="IPR015500">
    <property type="entry name" value="Peptidase_S8_subtilisin-rel"/>
</dbReference>
<evidence type="ECO:0000259" key="13">
    <source>
        <dbReference type="Pfam" id="PF00082"/>
    </source>
</evidence>
<evidence type="ECO:0000256" key="8">
    <source>
        <dbReference type="ARBA" id="ARBA00023145"/>
    </source>
</evidence>
<evidence type="ECO:0000313" key="15">
    <source>
        <dbReference type="Proteomes" id="UP000676246"/>
    </source>
</evidence>
<dbReference type="GO" id="GO:0015936">
    <property type="term" value="P:coenzyme A metabolic process"/>
    <property type="evidence" value="ECO:0007669"/>
    <property type="project" value="InterPro"/>
</dbReference>
<dbReference type="RefSeq" id="WP_210857071.1">
    <property type="nucleotide sequence ID" value="NZ_JAGQDD010000028.1"/>
</dbReference>
<name>A0A941BDV4_9BURK</name>
<keyword evidence="6 10" id="KW-0378">Hydrolase</keyword>
<keyword evidence="7 10" id="KW-0720">Serine protease</keyword>
<dbReference type="PRINTS" id="PR00723">
    <property type="entry name" value="SUBTILISIN"/>
</dbReference>
<dbReference type="GO" id="GO:0004252">
    <property type="term" value="F:serine-type endopeptidase activity"/>
    <property type="evidence" value="ECO:0007669"/>
    <property type="project" value="UniProtKB-UniRule"/>
</dbReference>
<evidence type="ECO:0000256" key="1">
    <source>
        <dbReference type="ARBA" id="ARBA00004613"/>
    </source>
</evidence>
<evidence type="ECO:0000256" key="6">
    <source>
        <dbReference type="ARBA" id="ARBA00022801"/>
    </source>
</evidence>
<dbReference type="PANTHER" id="PTHR43806">
    <property type="entry name" value="PEPTIDASE S8"/>
    <property type="match status" value="1"/>
</dbReference>
<comment type="subcellular location">
    <subcellularLocation>
        <location evidence="1">Secreted</location>
    </subcellularLocation>
</comment>
<sequence length="444" mass="44775">MLALIRTSLCAAALAAIAAPALAGGPNAVVHSAQADMTNEFVVKFRDTASAEATARHAGVQAALAARGVSLAGIEGRFLRVDRPLSNLDAQALAKELKAANPAIAYIEANIRLSHQLVPNDTRWNDQWHYYEDIAGIKLPKAYNKSQGAGVVVAVLDTGYRPHADLVANIVPGYDFITNTSTANDGNGRDSDALDPGDGCGGQSSWHGTHVAGTIAAVTNNGVGVAGIAPGAKIQPVRVLGCGGGTFVDIQDAIEWASGGTVAGVPANPTPARVINMSLSGSGACPAGLQTAINNAVGRGTVVAVAAGNNNSNAGNYTPANCANVITVASVNRSGSKAWYSNTGATVEIAAPGGDTTGNVANGVLSTLNAGVSTPGADSYAYYQGTSMATPHVAGVAALMLANRPTMTPAQVLARMQSTARAFPGTCTLCGAGILNAAKAVQRP</sequence>
<dbReference type="GO" id="GO:0006508">
    <property type="term" value="P:proteolysis"/>
    <property type="evidence" value="ECO:0007669"/>
    <property type="project" value="UniProtKB-KW"/>
</dbReference>
<dbReference type="AlphaFoldDB" id="A0A941BDV4"/>
<accession>A0A941BDV4</accession>
<dbReference type="InterPro" id="IPR002202">
    <property type="entry name" value="HMG_CoA_Rdtase"/>
</dbReference>
<proteinExistence type="inferred from homology"/>
<keyword evidence="5 12" id="KW-0732">Signal</keyword>
<dbReference type="PROSITE" id="PS50065">
    <property type="entry name" value="HMG_COA_REDUCTASE_4"/>
    <property type="match status" value="1"/>
</dbReference>
<evidence type="ECO:0000256" key="5">
    <source>
        <dbReference type="ARBA" id="ARBA00022729"/>
    </source>
</evidence>